<dbReference type="Pfam" id="PF10098">
    <property type="entry name" value="DUF2336"/>
    <property type="match status" value="1"/>
</dbReference>
<gene>
    <name evidence="1" type="ORF">J2T09_004263</name>
</gene>
<reference evidence="1 2" key="1">
    <citation type="submission" date="2023-07" db="EMBL/GenBank/DDBJ databases">
        <title>Sorghum-associated microbial communities from plants grown in Nebraska, USA.</title>
        <authorList>
            <person name="Schachtman D."/>
        </authorList>
    </citation>
    <scope>NUCLEOTIDE SEQUENCE [LARGE SCALE GENOMIC DNA]</scope>
    <source>
        <strain evidence="1 2">DS1307</strain>
    </source>
</reference>
<dbReference type="Proteomes" id="UP001241472">
    <property type="component" value="Unassembled WGS sequence"/>
</dbReference>
<protein>
    <submittedName>
        <fullName evidence="1">Uncharacterized protein (DUF2336 family)</fullName>
    </submittedName>
</protein>
<evidence type="ECO:0000313" key="1">
    <source>
        <dbReference type="EMBL" id="MDP9839487.1"/>
    </source>
</evidence>
<proteinExistence type="predicted"/>
<comment type="caution">
    <text evidence="1">The sequence shown here is derived from an EMBL/GenBank/DDBJ whole genome shotgun (WGS) entry which is preliminary data.</text>
</comment>
<accession>A0ABT9PYH8</accession>
<dbReference type="RefSeq" id="WP_306838110.1">
    <property type="nucleotide sequence ID" value="NZ_JAUSRF010000016.1"/>
</dbReference>
<evidence type="ECO:0000313" key="2">
    <source>
        <dbReference type="Proteomes" id="UP001241472"/>
    </source>
</evidence>
<sequence>MRVTLLLYWGFGVIVQAFLRWAETARPADRAKAAHALARGYLASSVQDEKRQAAVLALMHLLDDPSPVVRTALAEAVADSPDAPRGMIMSLAEDQPLIASSVITRSPVLTDIDLVDLVGRGSVMTRALVASRPNLSRGVAAAIAEVAGGEEALLLLENETASITRFTLRRIAERHGHNADVRNMLLDREDLSADARHLLVSHISEALAASGLMRTTLTASRIDYVTREASDAATVAIAGTVRHHDIAGLVEHLRQLGRLTPAFLIHILCGGKVDFFSGAICNLSGLEDQRVRSILATGRMHAVRALFEAAGLDRTIAMVFVEAVLLWREAARSPIGFSLQSICRPLIDRFRPEAQPMSPLAELLDMIEKLQLMEERLLARSYASDLAFAA</sequence>
<dbReference type="InterPro" id="IPR019285">
    <property type="entry name" value="DUF2336"/>
</dbReference>
<organism evidence="1 2">
    <name type="scientific">Neorhizobium huautlense</name>
    <dbReference type="NCBI Taxonomy" id="67774"/>
    <lineage>
        <taxon>Bacteria</taxon>
        <taxon>Pseudomonadati</taxon>
        <taxon>Pseudomonadota</taxon>
        <taxon>Alphaproteobacteria</taxon>
        <taxon>Hyphomicrobiales</taxon>
        <taxon>Rhizobiaceae</taxon>
        <taxon>Rhizobium/Agrobacterium group</taxon>
        <taxon>Neorhizobium</taxon>
    </lineage>
</organism>
<dbReference type="InterPro" id="IPR014598">
    <property type="entry name" value="UCP035865"/>
</dbReference>
<dbReference type="EMBL" id="JAUSRF010000016">
    <property type="protein sequence ID" value="MDP9839487.1"/>
    <property type="molecule type" value="Genomic_DNA"/>
</dbReference>
<dbReference type="PIRSF" id="PIRSF035865">
    <property type="entry name" value="UCP035865"/>
    <property type="match status" value="1"/>
</dbReference>
<keyword evidence="2" id="KW-1185">Reference proteome</keyword>
<name>A0ABT9PYH8_9HYPH</name>